<sequence length="782" mass="85610">MQHLDGFVDLYWDEEGGKLLLEVAELETPFIYVSSLARGVGSNDLGLDRGQLGETHLARFVRSGKKVLLLADNPAYVATSDNADELQAIREAFARSALGGFEIVAESRGRVLVDATDWFLRDAHNVAARLKQTEQGSYKADPQRSAIFLPRTKAFPDNTEIEAMVTLAGEPSGAVIGTVTPDARAVTVHQHHSFVRLPEPGYEPLPYDPRSGFIDPSYGSLRYDYGSPIGEPLRQTYAWRHRLEKRDPAAVLSEPVEPIVYYLDRGAPEPVRTALIEGALWWNEAFEAAGYKDAFQVQMLPEGADPMDVRYNVIQWVHRSTRGWSYGASVRDPRTQEIIKGHVTLGSLRVRQDYLLAEGLTAPYGEDGAVPEELLEFALARIRQLSAHEVGHTLGLEHNFAASTDNRASVMDYPHPYVTLTGNGEVDLSQAYDSGMGEWDKRAILYGYQDFPEGTDAAAAREQIIRDTYARGLHFVADAHSRGDAFAVSAGPAHPRGSLWDNGSDPVAELQRLMTLRETVLAQFSERTVRVGRPMASIEDALVPMYLMHRYQVQAAATLIGGQEFSYAMRGDGLVPTAMVTPARQREAISALLDTLKPEALALRPELLALIPPRPPGSGDDRELFPRQTGYVVDPLAAAQVAASLSVDLLLNPTRAARMNNNRARSAAQPAFLDLLGALLAVTFYAEPATGNAGALQRVVNTVTLDRLMQLAGNADAQTQARAEALDVLLALQPQLEERAPVASPDWRAHYRFLAVQIDRFLDDGEALAGLKLLGAPPGSPI</sequence>
<name>A0A5C8ZRY6_9GAMM</name>
<accession>A0A5C8ZRY6</accession>
<dbReference type="GO" id="GO:0008237">
    <property type="term" value="F:metallopeptidase activity"/>
    <property type="evidence" value="ECO:0007669"/>
    <property type="project" value="InterPro"/>
</dbReference>
<organism evidence="3 4">
    <name type="scientific">Parahaliea aestuarii</name>
    <dbReference type="NCBI Taxonomy" id="1852021"/>
    <lineage>
        <taxon>Bacteria</taxon>
        <taxon>Pseudomonadati</taxon>
        <taxon>Pseudomonadota</taxon>
        <taxon>Gammaproteobacteria</taxon>
        <taxon>Cellvibrionales</taxon>
        <taxon>Halieaceae</taxon>
        <taxon>Parahaliea</taxon>
    </lineage>
</organism>
<dbReference type="AlphaFoldDB" id="A0A5C8ZRY6"/>
<dbReference type="PANTHER" id="PTHR38478:SF1">
    <property type="entry name" value="ZINC DEPENDENT METALLOPROTEASE DOMAIN LIPOPROTEIN"/>
    <property type="match status" value="1"/>
</dbReference>
<dbReference type="Pfam" id="PF17148">
    <property type="entry name" value="DUF5117"/>
    <property type="match status" value="1"/>
</dbReference>
<feature type="domain" description="DUF5117" evidence="2">
    <location>
        <begin position="50"/>
        <end position="246"/>
    </location>
</feature>
<dbReference type="SUPFAM" id="SSF55486">
    <property type="entry name" value="Metalloproteases ('zincins'), catalytic domain"/>
    <property type="match status" value="1"/>
</dbReference>
<comment type="caution">
    <text evidence="3">The sequence shown here is derived from an EMBL/GenBank/DDBJ whole genome shotgun (WGS) entry which is preliminary data.</text>
</comment>
<dbReference type="InterPro" id="IPR033413">
    <property type="entry name" value="DUF5117"/>
</dbReference>
<gene>
    <name evidence="3" type="ORF">FVW59_12725</name>
</gene>
<evidence type="ECO:0000259" key="2">
    <source>
        <dbReference type="Pfam" id="PF17148"/>
    </source>
</evidence>
<protein>
    <submittedName>
        <fullName evidence="3">DUF5117 domain-containing protein</fullName>
    </submittedName>
</protein>
<dbReference type="OrthoDB" id="9776599at2"/>
<feature type="domain" description="EcxA zinc-binding" evidence="1">
    <location>
        <begin position="375"/>
        <end position="685"/>
    </location>
</feature>
<dbReference type="InterPro" id="IPR034032">
    <property type="entry name" value="Zn_MMP-like_bac"/>
</dbReference>
<keyword evidence="4" id="KW-1185">Reference proteome</keyword>
<evidence type="ECO:0000313" key="3">
    <source>
        <dbReference type="EMBL" id="TXS91206.1"/>
    </source>
</evidence>
<dbReference type="InterPro" id="IPR024079">
    <property type="entry name" value="MetalloPept_cat_dom_sf"/>
</dbReference>
<dbReference type="PANTHER" id="PTHR38478">
    <property type="entry name" value="PEPTIDASE M1A AND M12B"/>
    <property type="match status" value="1"/>
</dbReference>
<proteinExistence type="predicted"/>
<dbReference type="EMBL" id="VRYZ01000005">
    <property type="protein sequence ID" value="TXS91206.1"/>
    <property type="molecule type" value="Genomic_DNA"/>
</dbReference>
<dbReference type="Proteomes" id="UP000321933">
    <property type="component" value="Unassembled WGS sequence"/>
</dbReference>
<reference evidence="3 4" key="1">
    <citation type="submission" date="2019-08" db="EMBL/GenBank/DDBJ databases">
        <title>Parahaliea maris sp. nov., isolated from the surface seawater.</title>
        <authorList>
            <person name="Liu Y."/>
        </authorList>
    </citation>
    <scope>NUCLEOTIDE SEQUENCE [LARGE SCALE GENOMIC DNA]</scope>
    <source>
        <strain evidence="3 4">S2-26</strain>
    </source>
</reference>
<dbReference type="InterPro" id="IPR032534">
    <property type="entry name" value="EcxA_zinc-bd"/>
</dbReference>
<evidence type="ECO:0000259" key="1">
    <source>
        <dbReference type="Pfam" id="PF16313"/>
    </source>
</evidence>
<dbReference type="CDD" id="cd04276">
    <property type="entry name" value="ZnMc_MMP_like_2"/>
    <property type="match status" value="1"/>
</dbReference>
<evidence type="ECO:0000313" key="4">
    <source>
        <dbReference type="Proteomes" id="UP000321933"/>
    </source>
</evidence>
<dbReference type="Pfam" id="PF16313">
    <property type="entry name" value="DUF4953"/>
    <property type="match status" value="1"/>
</dbReference>
<dbReference type="Gene3D" id="3.40.390.10">
    <property type="entry name" value="Collagenase (Catalytic Domain)"/>
    <property type="match status" value="1"/>
</dbReference>